<protein>
    <submittedName>
        <fullName evidence="3">Nuclease</fullName>
    </submittedName>
</protein>
<accession>A0A8J2YX77</accession>
<comment type="caution">
    <text evidence="3">The sequence shown here is derived from an EMBL/GenBank/DDBJ whole genome shotgun (WGS) entry which is preliminary data.</text>
</comment>
<dbReference type="InterPro" id="IPR035437">
    <property type="entry name" value="SNase_OB-fold_sf"/>
</dbReference>
<dbReference type="RefSeq" id="WP_189049963.1">
    <property type="nucleotide sequence ID" value="NZ_BMJQ01000012.1"/>
</dbReference>
<proteinExistence type="predicted"/>
<evidence type="ECO:0000313" key="4">
    <source>
        <dbReference type="Proteomes" id="UP000646365"/>
    </source>
</evidence>
<feature type="domain" description="TNase-like" evidence="2">
    <location>
        <begin position="49"/>
        <end position="180"/>
    </location>
</feature>
<dbReference type="SMART" id="SM00318">
    <property type="entry name" value="SNc"/>
    <property type="match status" value="1"/>
</dbReference>
<reference evidence="3" key="2">
    <citation type="submission" date="2020-09" db="EMBL/GenBank/DDBJ databases">
        <authorList>
            <person name="Sun Q."/>
            <person name="Zhou Y."/>
        </authorList>
    </citation>
    <scope>NUCLEOTIDE SEQUENCE</scope>
    <source>
        <strain evidence="3">CGMCC 1.15725</strain>
    </source>
</reference>
<evidence type="ECO:0000256" key="1">
    <source>
        <dbReference type="SAM" id="MobiDB-lite"/>
    </source>
</evidence>
<name>A0A8J2YX77_9PROT</name>
<evidence type="ECO:0000313" key="3">
    <source>
        <dbReference type="EMBL" id="GGF33652.1"/>
    </source>
</evidence>
<gene>
    <name evidence="3" type="ORF">GCM10011611_44880</name>
</gene>
<dbReference type="EMBL" id="BMJQ01000012">
    <property type="protein sequence ID" value="GGF33652.1"/>
    <property type="molecule type" value="Genomic_DNA"/>
</dbReference>
<dbReference type="SUPFAM" id="SSF50199">
    <property type="entry name" value="Staphylococcal nuclease"/>
    <property type="match status" value="1"/>
</dbReference>
<feature type="region of interest" description="Disordered" evidence="1">
    <location>
        <begin position="278"/>
        <end position="299"/>
    </location>
</feature>
<organism evidence="3 4">
    <name type="scientific">Aliidongia dinghuensis</name>
    <dbReference type="NCBI Taxonomy" id="1867774"/>
    <lineage>
        <taxon>Bacteria</taxon>
        <taxon>Pseudomonadati</taxon>
        <taxon>Pseudomonadota</taxon>
        <taxon>Alphaproteobacteria</taxon>
        <taxon>Rhodospirillales</taxon>
        <taxon>Dongiaceae</taxon>
        <taxon>Aliidongia</taxon>
    </lineage>
</organism>
<dbReference type="Proteomes" id="UP000646365">
    <property type="component" value="Unassembled WGS sequence"/>
</dbReference>
<dbReference type="AlphaFoldDB" id="A0A8J2YX77"/>
<evidence type="ECO:0000259" key="2">
    <source>
        <dbReference type="PROSITE" id="PS50830"/>
    </source>
</evidence>
<sequence length="299" mass="31475">MAARATRWQMALGQMALGLIALTGGIMLGPGTAIARSRTVADAPPDLPEIAAGTVASVEDGATLTLDDGRVLRLAGLLAPAPPLALGPDTAWPAADAARRALADQVLGQPVSLHAAAAAPDRHGRLLGQLVLSDGTWLQAALVRAGADRVEPAAATAPLAPALLKAEADARRHHRGLWRLRAYAVLTPERLAARDTGTFVLVEGRVLSVAATHEATFLDFAADWHHGFTVRVPHAVLARAPAFDPAAFEGRRVRVRGWLVWEGRPILELADPTALEPLPGRRMATQPASRLPADERSAL</sequence>
<dbReference type="PROSITE" id="PS50830">
    <property type="entry name" value="TNASE_3"/>
    <property type="match status" value="1"/>
</dbReference>
<keyword evidence="4" id="KW-1185">Reference proteome</keyword>
<dbReference type="Gene3D" id="2.40.50.90">
    <property type="match status" value="1"/>
</dbReference>
<reference evidence="3" key="1">
    <citation type="journal article" date="2014" name="Int. J. Syst. Evol. Microbiol.">
        <title>Complete genome sequence of Corynebacterium casei LMG S-19264T (=DSM 44701T), isolated from a smear-ripened cheese.</title>
        <authorList>
            <consortium name="US DOE Joint Genome Institute (JGI-PGF)"/>
            <person name="Walter F."/>
            <person name="Albersmeier A."/>
            <person name="Kalinowski J."/>
            <person name="Ruckert C."/>
        </authorList>
    </citation>
    <scope>NUCLEOTIDE SEQUENCE</scope>
    <source>
        <strain evidence="3">CGMCC 1.15725</strain>
    </source>
</reference>
<dbReference type="Pfam" id="PF00565">
    <property type="entry name" value="SNase"/>
    <property type="match status" value="1"/>
</dbReference>
<dbReference type="InterPro" id="IPR016071">
    <property type="entry name" value="Staphylococal_nuclease_OB-fold"/>
</dbReference>